<name>D4TX70_9ACTO</name>
<protein>
    <submittedName>
        <fullName evidence="1">Uncharacterized protein</fullName>
    </submittedName>
</protein>
<organism evidence="1 2">
    <name type="scientific">Schaalia odontolytica F0309</name>
    <dbReference type="NCBI Taxonomy" id="649742"/>
    <lineage>
        <taxon>Bacteria</taxon>
        <taxon>Bacillati</taxon>
        <taxon>Actinomycetota</taxon>
        <taxon>Actinomycetes</taxon>
        <taxon>Actinomycetales</taxon>
        <taxon>Actinomycetaceae</taxon>
        <taxon>Schaalia</taxon>
    </lineage>
</organism>
<evidence type="ECO:0000313" key="1">
    <source>
        <dbReference type="EMBL" id="EFF80521.1"/>
    </source>
</evidence>
<proteinExistence type="predicted"/>
<comment type="caution">
    <text evidence="1">The sequence shown here is derived from an EMBL/GenBank/DDBJ whole genome shotgun (WGS) entry which is preliminary data.</text>
</comment>
<dbReference type="Proteomes" id="UP000003150">
    <property type="component" value="Unassembled WGS sequence"/>
</dbReference>
<sequence length="85" mass="9619">MTSPSWSCSSVTWACLNAPFVARCFMTRRKDNTKWLVEWSLSAPFGARCFMTWATIRSSRSSRPTGLNAPFGAWCFMAAATSRRR</sequence>
<reference evidence="1 2" key="1">
    <citation type="submission" date="2009-10" db="EMBL/GenBank/DDBJ databases">
        <authorList>
            <person name="Weinstock G."/>
            <person name="Sodergren E."/>
            <person name="Clifton S."/>
            <person name="Fulton L."/>
            <person name="Fulton B."/>
            <person name="Courtney L."/>
            <person name="Fronick C."/>
            <person name="Harrison M."/>
            <person name="Strong C."/>
            <person name="Farmer C."/>
            <person name="Delahaunty K."/>
            <person name="Markovic C."/>
            <person name="Hall O."/>
            <person name="Minx P."/>
            <person name="Tomlinson C."/>
            <person name="Mitreva M."/>
            <person name="Nelson J."/>
            <person name="Hou S."/>
            <person name="Wollam A."/>
            <person name="Pepin K.H."/>
            <person name="Johnson M."/>
            <person name="Bhonagiri V."/>
            <person name="Nash W.E."/>
            <person name="Warren W."/>
            <person name="Chinwalla A."/>
            <person name="Mardis E.R."/>
            <person name="Wilson R.K."/>
        </authorList>
    </citation>
    <scope>NUCLEOTIDE SEQUENCE [LARGE SCALE GENOMIC DNA]</scope>
    <source>
        <strain evidence="1 2">F0309</strain>
    </source>
</reference>
<dbReference type="EMBL" id="ACYT02000015">
    <property type="protein sequence ID" value="EFF80521.1"/>
    <property type="molecule type" value="Genomic_DNA"/>
</dbReference>
<gene>
    <name evidence="1" type="ORF">HMPREF0970_00527</name>
</gene>
<evidence type="ECO:0000313" key="2">
    <source>
        <dbReference type="Proteomes" id="UP000003150"/>
    </source>
</evidence>
<dbReference type="HOGENOM" id="CLU_2505358_0_0_11"/>
<dbReference type="AlphaFoldDB" id="D4TX70"/>
<accession>D4TX70</accession>